<accession>A0A3N4H9X8</accession>
<dbReference type="AlphaFoldDB" id="A0A3N4H9X8"/>
<evidence type="ECO:0000313" key="2">
    <source>
        <dbReference type="EMBL" id="RPA71419.1"/>
    </source>
</evidence>
<dbReference type="EMBL" id="ML119931">
    <property type="protein sequence ID" value="RPA71419.1"/>
    <property type="molecule type" value="Genomic_DNA"/>
</dbReference>
<feature type="compositionally biased region" description="Gly residues" evidence="1">
    <location>
        <begin position="208"/>
        <end position="219"/>
    </location>
</feature>
<dbReference type="Proteomes" id="UP000275078">
    <property type="component" value="Unassembled WGS sequence"/>
</dbReference>
<feature type="region of interest" description="Disordered" evidence="1">
    <location>
        <begin position="176"/>
        <end position="285"/>
    </location>
</feature>
<protein>
    <submittedName>
        <fullName evidence="2">Uncharacterized protein</fullName>
    </submittedName>
</protein>
<gene>
    <name evidence="2" type="ORF">BJ508DRAFT_315635</name>
</gene>
<keyword evidence="3" id="KW-1185">Reference proteome</keyword>
<proteinExistence type="predicted"/>
<sequence>MDNINPQNDILRERHNTINSNDRAYDQAARPDHVRLDQCMQVQPRQEQMHSDRVDVYNLRTDSSMPAALTQLSSSARHGYTYGPNTHSHIPAEPILQGAWARNSPHLQYSGDWQHDPSVSASVGPTALLNGQQGLDLGIPQSQYPASQHVISQQPGGRRTQNAYADIDIACGALPDSQQALQPEPKRRRTSPGPARAAEPESITIPGAGTGAGNNGRNGKGSASRGGAATVGRGQGGGKGTGKARDRAHGGVTRTGRGKQGTNKGAKRVEPSAKGAGVGDKGKRLPRLGNIELESYFHMWEYGPSTHSDGWDPWQIMHSGYH</sequence>
<name>A0A3N4H9X8_ASCIM</name>
<evidence type="ECO:0000256" key="1">
    <source>
        <dbReference type="SAM" id="MobiDB-lite"/>
    </source>
</evidence>
<reference evidence="2 3" key="1">
    <citation type="journal article" date="2018" name="Nat. Ecol. Evol.">
        <title>Pezizomycetes genomes reveal the molecular basis of ectomycorrhizal truffle lifestyle.</title>
        <authorList>
            <person name="Murat C."/>
            <person name="Payen T."/>
            <person name="Noel B."/>
            <person name="Kuo A."/>
            <person name="Morin E."/>
            <person name="Chen J."/>
            <person name="Kohler A."/>
            <person name="Krizsan K."/>
            <person name="Balestrini R."/>
            <person name="Da Silva C."/>
            <person name="Montanini B."/>
            <person name="Hainaut M."/>
            <person name="Levati E."/>
            <person name="Barry K.W."/>
            <person name="Belfiori B."/>
            <person name="Cichocki N."/>
            <person name="Clum A."/>
            <person name="Dockter R.B."/>
            <person name="Fauchery L."/>
            <person name="Guy J."/>
            <person name="Iotti M."/>
            <person name="Le Tacon F."/>
            <person name="Lindquist E.A."/>
            <person name="Lipzen A."/>
            <person name="Malagnac F."/>
            <person name="Mello A."/>
            <person name="Molinier V."/>
            <person name="Miyauchi S."/>
            <person name="Poulain J."/>
            <person name="Riccioni C."/>
            <person name="Rubini A."/>
            <person name="Sitrit Y."/>
            <person name="Splivallo R."/>
            <person name="Traeger S."/>
            <person name="Wang M."/>
            <person name="Zifcakova L."/>
            <person name="Wipf D."/>
            <person name="Zambonelli A."/>
            <person name="Paolocci F."/>
            <person name="Nowrousian M."/>
            <person name="Ottonello S."/>
            <person name="Baldrian P."/>
            <person name="Spatafora J.W."/>
            <person name="Henrissat B."/>
            <person name="Nagy L.G."/>
            <person name="Aury J.M."/>
            <person name="Wincker P."/>
            <person name="Grigoriev I.V."/>
            <person name="Bonfante P."/>
            <person name="Martin F.M."/>
        </authorList>
    </citation>
    <scope>NUCLEOTIDE SEQUENCE [LARGE SCALE GENOMIC DNA]</scope>
    <source>
        <strain evidence="2 3">RN42</strain>
    </source>
</reference>
<feature type="compositionally biased region" description="Low complexity" evidence="1">
    <location>
        <begin position="220"/>
        <end position="232"/>
    </location>
</feature>
<organism evidence="2 3">
    <name type="scientific">Ascobolus immersus RN42</name>
    <dbReference type="NCBI Taxonomy" id="1160509"/>
    <lineage>
        <taxon>Eukaryota</taxon>
        <taxon>Fungi</taxon>
        <taxon>Dikarya</taxon>
        <taxon>Ascomycota</taxon>
        <taxon>Pezizomycotina</taxon>
        <taxon>Pezizomycetes</taxon>
        <taxon>Pezizales</taxon>
        <taxon>Ascobolaceae</taxon>
        <taxon>Ascobolus</taxon>
    </lineage>
</organism>
<evidence type="ECO:0000313" key="3">
    <source>
        <dbReference type="Proteomes" id="UP000275078"/>
    </source>
</evidence>